<dbReference type="RefSeq" id="WP_013110903.1">
    <property type="nucleotide sequence ID" value="NC_014148.1"/>
</dbReference>
<keyword evidence="2" id="KW-1185">Reference proteome</keyword>
<protein>
    <submittedName>
        <fullName evidence="1">Uncharacterized protein</fullName>
    </submittedName>
</protein>
<dbReference type="AlphaFoldDB" id="D5SQL0"/>
<dbReference type="EMBL" id="CP001744">
    <property type="protein sequence ID" value="ADG68472.1"/>
    <property type="molecule type" value="Genomic_DNA"/>
</dbReference>
<dbReference type="STRING" id="521674.Plim_2649"/>
<organism evidence="1 2">
    <name type="scientific">Planctopirus limnophila (strain ATCC 43296 / DSM 3776 / IFAM 1008 / Mu 290)</name>
    <name type="common">Planctomyces limnophilus</name>
    <dbReference type="NCBI Taxonomy" id="521674"/>
    <lineage>
        <taxon>Bacteria</taxon>
        <taxon>Pseudomonadati</taxon>
        <taxon>Planctomycetota</taxon>
        <taxon>Planctomycetia</taxon>
        <taxon>Planctomycetales</taxon>
        <taxon>Planctomycetaceae</taxon>
        <taxon>Planctopirus</taxon>
    </lineage>
</organism>
<evidence type="ECO:0000313" key="1">
    <source>
        <dbReference type="EMBL" id="ADG68472.1"/>
    </source>
</evidence>
<evidence type="ECO:0000313" key="2">
    <source>
        <dbReference type="Proteomes" id="UP000002220"/>
    </source>
</evidence>
<sequence length="96" mass="11275">MSRERKARRDRKRLLMILEDFKPMVVLFAAKEGLRIRSDNEAFEYLQELFQRGVMIDNKVDPVTGLIEISVILSRLDTQEEGISFDELETIMRRAS</sequence>
<name>D5SQL0_PLAL2</name>
<dbReference type="Proteomes" id="UP000002220">
    <property type="component" value="Chromosome"/>
</dbReference>
<gene>
    <name evidence="1" type="ordered locus">Plim_2649</name>
</gene>
<dbReference type="KEGG" id="plm:Plim_2649"/>
<dbReference type="HOGENOM" id="CLU_2357302_0_0_0"/>
<proteinExistence type="predicted"/>
<reference evidence="1 2" key="1">
    <citation type="journal article" date="2010" name="Stand. Genomic Sci.">
        <title>Complete genome sequence of Planctomyces limnophilus type strain (Mu 290).</title>
        <authorList>
            <person name="Labutti K."/>
            <person name="Sikorski J."/>
            <person name="Schneider S."/>
            <person name="Nolan M."/>
            <person name="Lucas S."/>
            <person name="Glavina Del Rio T."/>
            <person name="Tice H."/>
            <person name="Cheng J.F."/>
            <person name="Goodwin L."/>
            <person name="Pitluck S."/>
            <person name="Liolios K."/>
            <person name="Ivanova N."/>
            <person name="Mavromatis K."/>
            <person name="Mikhailova N."/>
            <person name="Pati A."/>
            <person name="Chen A."/>
            <person name="Palaniappan K."/>
            <person name="Land M."/>
            <person name="Hauser L."/>
            <person name="Chang Y.J."/>
            <person name="Jeffries C.D."/>
            <person name="Tindall B.J."/>
            <person name="Rohde M."/>
            <person name="Goker M."/>
            <person name="Woyke T."/>
            <person name="Bristow J."/>
            <person name="Eisen J.A."/>
            <person name="Markowitz V."/>
            <person name="Hugenholtz P."/>
            <person name="Kyrpides N.C."/>
            <person name="Klenk H.P."/>
            <person name="Lapidus A."/>
        </authorList>
    </citation>
    <scope>NUCLEOTIDE SEQUENCE [LARGE SCALE GENOMIC DNA]</scope>
    <source>
        <strain evidence="2">ATCC 43296 / DSM 3776 / IFAM 1008 / 290</strain>
    </source>
</reference>
<accession>D5SQL0</accession>